<sequence length="99" mass="10771">MGRHGRFLLDPLSSFRDAPLGAGPESITTSRGYGFRARPLRVRPGMTAGRSARAALRAWQDTIAAPRLCKTGRACHSAGRRSTPLHAPDRPRPTRTPRG</sequence>
<dbReference type="AlphaFoldDB" id="A0A0E4BQ50"/>
<reference evidence="2 3" key="1">
    <citation type="submission" date="2014-11" db="EMBL/GenBank/DDBJ databases">
        <title>Symbiosis island explosion on the genome of extra-slow-growing strains of soybean bradyrhizobia with massive insertion sequences.</title>
        <authorList>
            <person name="Iida T."/>
            <person name="Minamisawa K."/>
        </authorList>
    </citation>
    <scope>NUCLEOTIDE SEQUENCE [LARGE SCALE GENOMIC DNA]</scope>
    <source>
        <strain evidence="2 3">NK6</strain>
    </source>
</reference>
<proteinExistence type="predicted"/>
<feature type="region of interest" description="Disordered" evidence="1">
    <location>
        <begin position="73"/>
        <end position="99"/>
    </location>
</feature>
<gene>
    <name evidence="2" type="ORF">NK6_3993</name>
</gene>
<protein>
    <submittedName>
        <fullName evidence="2">Uncharacterized protein</fullName>
    </submittedName>
</protein>
<evidence type="ECO:0000256" key="1">
    <source>
        <dbReference type="SAM" id="MobiDB-lite"/>
    </source>
</evidence>
<dbReference type="Proteomes" id="UP000063308">
    <property type="component" value="Chromosome"/>
</dbReference>
<accession>A0A0E4BQ50</accession>
<dbReference type="EMBL" id="AP014685">
    <property type="protein sequence ID" value="BAR57163.1"/>
    <property type="molecule type" value="Genomic_DNA"/>
</dbReference>
<feature type="region of interest" description="Disordered" evidence="1">
    <location>
        <begin position="1"/>
        <end position="31"/>
    </location>
</feature>
<organism evidence="2 3">
    <name type="scientific">Bradyrhizobium diazoefficiens</name>
    <dbReference type="NCBI Taxonomy" id="1355477"/>
    <lineage>
        <taxon>Bacteria</taxon>
        <taxon>Pseudomonadati</taxon>
        <taxon>Pseudomonadota</taxon>
        <taxon>Alphaproteobacteria</taxon>
        <taxon>Hyphomicrobiales</taxon>
        <taxon>Nitrobacteraceae</taxon>
        <taxon>Bradyrhizobium</taxon>
    </lineage>
</organism>
<name>A0A0E4BQ50_9BRAD</name>
<evidence type="ECO:0000313" key="2">
    <source>
        <dbReference type="EMBL" id="BAR57163.1"/>
    </source>
</evidence>
<evidence type="ECO:0000313" key="3">
    <source>
        <dbReference type="Proteomes" id="UP000063308"/>
    </source>
</evidence>